<dbReference type="PANTHER" id="PTHR43401:SF3">
    <property type="entry name" value="L-GALACTONATE-5-DEHYDROGENASE"/>
    <property type="match status" value="1"/>
</dbReference>
<keyword evidence="1" id="KW-0560">Oxidoreductase</keyword>
<sequence length="336" mass="36713">MRIISCIKPGRLEYREVPEPVCLPGHAIIKIRRIGICGTDIHAFGGTQPYFNYPRVLGHELAGELVEGEVQGIRKGDAVTVIPYQHCGKCIACRSGHTNCCQHMQVIGVHTDGGMAELLMVPSHLLLPANGLNADRLALVEPFAIAAHGVRRAGIAPQENVLVVGAGPIGLATMEMAAIAGADVLAIDVSAYRLTWAKKIAGVQGAFLAQEEHLEEQLRDITQGDMPTVVIDATGNLGAINNAFRYMSHAGRYVLVGLQRDNITFSHPEFHKREGTLLSSRNATRKDFDWVLENIRIGKITPEKYITHYLHFNDMVEEFPSLIADGNLVKAMISLD</sequence>
<evidence type="ECO:0000259" key="3">
    <source>
        <dbReference type="Pfam" id="PF08240"/>
    </source>
</evidence>
<feature type="domain" description="Alcohol dehydrogenase-like N-terminal" evidence="3">
    <location>
        <begin position="24"/>
        <end position="129"/>
    </location>
</feature>
<reference evidence="4 5" key="1">
    <citation type="submission" date="2020-09" db="EMBL/GenBank/DDBJ databases">
        <title>Genome sequences of type strains of Chitinophaga qingshengii and Chitinophaga varians.</title>
        <authorList>
            <person name="Kittiwongwattana C."/>
        </authorList>
    </citation>
    <scope>NUCLEOTIDE SEQUENCE [LARGE SCALE GENOMIC DNA]</scope>
    <source>
        <strain evidence="4 5">JCM 30026</strain>
    </source>
</reference>
<organism evidence="4 5">
    <name type="scientific">Chitinophaga qingshengii</name>
    <dbReference type="NCBI Taxonomy" id="1569794"/>
    <lineage>
        <taxon>Bacteria</taxon>
        <taxon>Pseudomonadati</taxon>
        <taxon>Bacteroidota</taxon>
        <taxon>Chitinophagia</taxon>
        <taxon>Chitinophagales</taxon>
        <taxon>Chitinophagaceae</taxon>
        <taxon>Chitinophaga</taxon>
    </lineage>
</organism>
<protein>
    <submittedName>
        <fullName evidence="4">Zinc-binding alcohol dehydrogenase family protein</fullName>
    </submittedName>
</protein>
<dbReference type="SUPFAM" id="SSF50129">
    <property type="entry name" value="GroES-like"/>
    <property type="match status" value="1"/>
</dbReference>
<dbReference type="Gene3D" id="3.40.50.720">
    <property type="entry name" value="NAD(P)-binding Rossmann-like Domain"/>
    <property type="match status" value="1"/>
</dbReference>
<evidence type="ECO:0000256" key="1">
    <source>
        <dbReference type="ARBA" id="ARBA00023002"/>
    </source>
</evidence>
<dbReference type="SUPFAM" id="SSF51735">
    <property type="entry name" value="NAD(P)-binding Rossmann-fold domains"/>
    <property type="match status" value="1"/>
</dbReference>
<dbReference type="InterPro" id="IPR036291">
    <property type="entry name" value="NAD(P)-bd_dom_sf"/>
</dbReference>
<keyword evidence="5" id="KW-1185">Reference proteome</keyword>
<evidence type="ECO:0000313" key="4">
    <source>
        <dbReference type="EMBL" id="MBC9932700.1"/>
    </source>
</evidence>
<dbReference type="Pfam" id="PF08240">
    <property type="entry name" value="ADH_N"/>
    <property type="match status" value="1"/>
</dbReference>
<dbReference type="Pfam" id="PF00107">
    <property type="entry name" value="ADH_zinc_N"/>
    <property type="match status" value="1"/>
</dbReference>
<dbReference type="RefSeq" id="WP_188089841.1">
    <property type="nucleotide sequence ID" value="NZ_JACVFC010000003.1"/>
</dbReference>
<dbReference type="EMBL" id="JACVFC010000003">
    <property type="protein sequence ID" value="MBC9932700.1"/>
    <property type="molecule type" value="Genomic_DNA"/>
</dbReference>
<evidence type="ECO:0000259" key="2">
    <source>
        <dbReference type="Pfam" id="PF00107"/>
    </source>
</evidence>
<accession>A0ABR7TRR2</accession>
<dbReference type="InterPro" id="IPR011032">
    <property type="entry name" value="GroES-like_sf"/>
</dbReference>
<dbReference type="CDD" id="cd08261">
    <property type="entry name" value="Zn_ADH7"/>
    <property type="match status" value="1"/>
</dbReference>
<evidence type="ECO:0000313" key="5">
    <source>
        <dbReference type="Proteomes" id="UP000659124"/>
    </source>
</evidence>
<dbReference type="InterPro" id="IPR013154">
    <property type="entry name" value="ADH-like_N"/>
</dbReference>
<dbReference type="InterPro" id="IPR050129">
    <property type="entry name" value="Zn_alcohol_dh"/>
</dbReference>
<gene>
    <name evidence="4" type="ORF">ICL07_20100</name>
</gene>
<dbReference type="Gene3D" id="3.90.180.10">
    <property type="entry name" value="Medium-chain alcohol dehydrogenases, catalytic domain"/>
    <property type="match status" value="1"/>
</dbReference>
<name>A0ABR7TRR2_9BACT</name>
<dbReference type="Proteomes" id="UP000659124">
    <property type="component" value="Unassembled WGS sequence"/>
</dbReference>
<feature type="domain" description="Alcohol dehydrogenase-like C-terminal" evidence="2">
    <location>
        <begin position="168"/>
        <end position="294"/>
    </location>
</feature>
<proteinExistence type="predicted"/>
<dbReference type="PANTHER" id="PTHR43401">
    <property type="entry name" value="L-THREONINE 3-DEHYDROGENASE"/>
    <property type="match status" value="1"/>
</dbReference>
<dbReference type="InterPro" id="IPR013149">
    <property type="entry name" value="ADH-like_C"/>
</dbReference>
<comment type="caution">
    <text evidence="4">The sequence shown here is derived from an EMBL/GenBank/DDBJ whole genome shotgun (WGS) entry which is preliminary data.</text>
</comment>